<dbReference type="EMBL" id="BSUK01000001">
    <property type="protein sequence ID" value="GMA26156.1"/>
    <property type="molecule type" value="Genomic_DNA"/>
</dbReference>
<dbReference type="RefSeq" id="WP_284294513.1">
    <property type="nucleotide sequence ID" value="NZ_BSUK01000001.1"/>
</dbReference>
<gene>
    <name evidence="1" type="ORF">GCM10025864_39150</name>
</gene>
<sequence length="91" mass="9661">MTVIPGNFDRRPGPTPDEYDATVAALAQRLFDVASGRNSVEVFDVIDEAQQLGSDAVVMVVQAAILYALAARNADAVALMKTGMALRGIRP</sequence>
<proteinExistence type="predicted"/>
<evidence type="ECO:0000313" key="1">
    <source>
        <dbReference type="EMBL" id="GMA26156.1"/>
    </source>
</evidence>
<evidence type="ECO:0000313" key="2">
    <source>
        <dbReference type="Proteomes" id="UP001157091"/>
    </source>
</evidence>
<reference evidence="2" key="1">
    <citation type="journal article" date="2019" name="Int. J. Syst. Evol. Microbiol.">
        <title>The Global Catalogue of Microorganisms (GCM) 10K type strain sequencing project: providing services to taxonomists for standard genome sequencing and annotation.</title>
        <authorList>
            <consortium name="The Broad Institute Genomics Platform"/>
            <consortium name="The Broad Institute Genome Sequencing Center for Infectious Disease"/>
            <person name="Wu L."/>
            <person name="Ma J."/>
        </authorList>
    </citation>
    <scope>NUCLEOTIDE SEQUENCE [LARGE SCALE GENOMIC DNA]</scope>
    <source>
        <strain evidence="2">NBRC 106348</strain>
    </source>
</reference>
<organism evidence="1 2">
    <name type="scientific">Luteimicrobium album</name>
    <dbReference type="NCBI Taxonomy" id="1054550"/>
    <lineage>
        <taxon>Bacteria</taxon>
        <taxon>Bacillati</taxon>
        <taxon>Actinomycetota</taxon>
        <taxon>Actinomycetes</taxon>
        <taxon>Micrococcales</taxon>
        <taxon>Luteimicrobium</taxon>
    </lineage>
</organism>
<dbReference type="Proteomes" id="UP001157091">
    <property type="component" value="Unassembled WGS sequence"/>
</dbReference>
<protein>
    <submittedName>
        <fullName evidence="1">Uncharacterized protein</fullName>
    </submittedName>
</protein>
<name>A0ABQ6I5Z5_9MICO</name>
<keyword evidence="2" id="KW-1185">Reference proteome</keyword>
<accession>A0ABQ6I5Z5</accession>
<comment type="caution">
    <text evidence="1">The sequence shown here is derived from an EMBL/GenBank/DDBJ whole genome shotgun (WGS) entry which is preliminary data.</text>
</comment>